<accession>A0ABV3L194</accession>
<dbReference type="Proteomes" id="UP001553161">
    <property type="component" value="Unassembled WGS sequence"/>
</dbReference>
<evidence type="ECO:0000256" key="4">
    <source>
        <dbReference type="ARBA" id="ARBA00022741"/>
    </source>
</evidence>
<dbReference type="SUPFAM" id="SSF51905">
    <property type="entry name" value="FAD/NAD(P)-binding domain"/>
    <property type="match status" value="2"/>
</dbReference>
<dbReference type="InterPro" id="IPR036676">
    <property type="entry name" value="PurM-like_C_sf"/>
</dbReference>
<dbReference type="PANTHER" id="PTHR42913:SF9">
    <property type="entry name" value="SLR1591 PROTEIN"/>
    <property type="match status" value="1"/>
</dbReference>
<dbReference type="Pfam" id="PF07992">
    <property type="entry name" value="Pyr_redox_2"/>
    <property type="match status" value="1"/>
</dbReference>
<evidence type="ECO:0000256" key="7">
    <source>
        <dbReference type="ARBA" id="ARBA00022840"/>
    </source>
</evidence>
<dbReference type="CDD" id="cd02195">
    <property type="entry name" value="SelD"/>
    <property type="match status" value="1"/>
</dbReference>
<reference evidence="13 14" key="1">
    <citation type="submission" date="2024-07" db="EMBL/GenBank/DDBJ databases">
        <authorList>
            <person name="Kang M."/>
        </authorList>
    </citation>
    <scope>NUCLEOTIDE SEQUENCE [LARGE SCALE GENOMIC DNA]</scope>
    <source>
        <strain evidence="13 14">DFM31</strain>
    </source>
</reference>
<keyword evidence="5" id="KW-0418">Kinase</keyword>
<keyword evidence="2" id="KW-0285">Flavoprotein</keyword>
<evidence type="ECO:0000256" key="6">
    <source>
        <dbReference type="ARBA" id="ARBA00022827"/>
    </source>
</evidence>
<dbReference type="Gene3D" id="3.50.50.100">
    <property type="match status" value="1"/>
</dbReference>
<keyword evidence="14" id="KW-1185">Reference proteome</keyword>
<dbReference type="InterPro" id="IPR023753">
    <property type="entry name" value="FAD/NAD-binding_dom"/>
</dbReference>
<dbReference type="PANTHER" id="PTHR42913">
    <property type="entry name" value="APOPTOSIS-INDUCING FACTOR 1"/>
    <property type="match status" value="1"/>
</dbReference>
<dbReference type="InterPro" id="IPR036188">
    <property type="entry name" value="FAD/NAD-bd_sf"/>
</dbReference>
<gene>
    <name evidence="13" type="primary">selD</name>
    <name evidence="13" type="ORF">AB0T83_00600</name>
</gene>
<keyword evidence="8" id="KW-0560">Oxidoreductase</keyword>
<dbReference type="Pfam" id="PF00586">
    <property type="entry name" value="AIRS"/>
    <property type="match status" value="1"/>
</dbReference>
<dbReference type="InterPro" id="IPR051169">
    <property type="entry name" value="NADH-Q_oxidoreductase"/>
</dbReference>
<dbReference type="InterPro" id="IPR036921">
    <property type="entry name" value="PurM-like_N_sf"/>
</dbReference>
<feature type="domain" description="PurM-like C-terminal" evidence="11">
    <location>
        <begin position="558"/>
        <end position="729"/>
    </location>
</feature>
<keyword evidence="3 13" id="KW-0808">Transferase</keyword>
<evidence type="ECO:0000259" key="10">
    <source>
        <dbReference type="Pfam" id="PF00586"/>
    </source>
</evidence>
<keyword evidence="4" id="KW-0547">Nucleotide-binding</keyword>
<name>A0ABV3L194_9RHOB</name>
<dbReference type="Gene3D" id="3.30.1330.10">
    <property type="entry name" value="PurM-like, N-terminal domain"/>
    <property type="match status" value="1"/>
</dbReference>
<evidence type="ECO:0000256" key="1">
    <source>
        <dbReference type="ARBA" id="ARBA00001974"/>
    </source>
</evidence>
<evidence type="ECO:0000256" key="2">
    <source>
        <dbReference type="ARBA" id="ARBA00022630"/>
    </source>
</evidence>
<dbReference type="Pfam" id="PF02769">
    <property type="entry name" value="AIRS_C"/>
    <property type="match status" value="1"/>
</dbReference>
<dbReference type="SUPFAM" id="SSF56042">
    <property type="entry name" value="PurM C-terminal domain-like"/>
    <property type="match status" value="1"/>
</dbReference>
<keyword evidence="7" id="KW-0067">ATP-binding</keyword>
<sequence>MMTPPLPLTRDLVLVGGGHTHALLLRKWGMAPVAGVRLTLINPGPTAPYSGMLPGHVAGHYDRADLDIDLVRLARFAGARLILDAATGIDRDAQEVHVAGRAPVGYDLASVDVGITSDMPVLPGFSDHCVPAKPLGPFARRWAEFVQQVETKGTPARVAIIGAGVAGVELALAMAHRLRAAGVAAPEVTLVEAAAPLALLRPKAQTLLLDRLIDAGIALRDHSRITHVTEGALHLADGAPIPFDFCVGTAGTRPHPWIAGTGLELTEGFINVGPDLHSLSDPRIYAVGDCAHLTHAPRPKAGVFAVREAPILYHNLKADLTGQSRRRPYDPQRDYLKLISLGGKAALVEKGPVTLAAQWLWRLKNKIDQDFMEKFRTLPAMETPPLPRVTAAGVREAVTSRPPLCGGCGAKVGPATLAGALARLPETGRKDLASRPGDDAAILDLGAGRFQVLTTDHLRAVLPDPWRMAQITALHALGDIWAMGAAPQVALASLTLPAMRDEMQARTLSEITEAASAIFRAAGADLAGGHTTQGAELSLGFTVTGICDRPPIELSGARSGDALILTRALGSGTLLAAEMRGLAAGADMAALYATLVRSQADAAALLAPLAHAMTDVTGFGLAGHALAMAQASGVGMTFNPTAFAIYAGAEALAASGLRSSLFAANRDHALPSMEGFEDNTRTALLFDPQTCGGFLAAVPAEAAEGAVNQLQAKGHMARKIGMVENAPAGIIRAAR</sequence>
<dbReference type="InterPro" id="IPR016188">
    <property type="entry name" value="PurM-like_N"/>
</dbReference>
<dbReference type="InterPro" id="IPR004536">
    <property type="entry name" value="SPS/SelD"/>
</dbReference>
<dbReference type="SUPFAM" id="SSF55326">
    <property type="entry name" value="PurM N-terminal domain-like"/>
    <property type="match status" value="1"/>
</dbReference>
<evidence type="ECO:0000256" key="8">
    <source>
        <dbReference type="ARBA" id="ARBA00023002"/>
    </source>
</evidence>
<keyword evidence="9" id="KW-0711">Selenium</keyword>
<dbReference type="EMBL" id="JBFBVU010000001">
    <property type="protein sequence ID" value="MEV8465278.1"/>
    <property type="molecule type" value="Genomic_DNA"/>
</dbReference>
<evidence type="ECO:0000313" key="14">
    <source>
        <dbReference type="Proteomes" id="UP001553161"/>
    </source>
</evidence>
<evidence type="ECO:0000259" key="11">
    <source>
        <dbReference type="Pfam" id="PF02769"/>
    </source>
</evidence>
<dbReference type="EC" id="2.7.9.3" evidence="13"/>
<dbReference type="RefSeq" id="WP_366190670.1">
    <property type="nucleotide sequence ID" value="NZ_JBFBVU010000001.1"/>
</dbReference>
<dbReference type="InterPro" id="IPR010918">
    <property type="entry name" value="PurM-like_C_dom"/>
</dbReference>
<comment type="cofactor">
    <cofactor evidence="1">
        <name>FAD</name>
        <dbReference type="ChEBI" id="CHEBI:57692"/>
    </cofactor>
</comment>
<protein>
    <submittedName>
        <fullName evidence="13">Selenide, water dikinase SelD</fullName>
        <ecNumber evidence="13">2.7.9.3</ecNumber>
    </submittedName>
</protein>
<comment type="caution">
    <text evidence="13">The sequence shown here is derived from an EMBL/GenBank/DDBJ whole genome shotgun (WGS) entry which is preliminary data.</text>
</comment>
<keyword evidence="6" id="KW-0274">FAD</keyword>
<proteinExistence type="predicted"/>
<feature type="domain" description="FAD/NAD(P)-binding" evidence="12">
    <location>
        <begin position="11"/>
        <end position="306"/>
    </location>
</feature>
<dbReference type="InterPro" id="IPR017584">
    <property type="entry name" value="Pyridine_nucleo_diS_OxRdtase_N"/>
</dbReference>
<evidence type="ECO:0000313" key="13">
    <source>
        <dbReference type="EMBL" id="MEV8465278.1"/>
    </source>
</evidence>
<dbReference type="NCBIfam" id="TIGR00476">
    <property type="entry name" value="selD"/>
    <property type="match status" value="1"/>
</dbReference>
<evidence type="ECO:0000259" key="12">
    <source>
        <dbReference type="Pfam" id="PF07992"/>
    </source>
</evidence>
<evidence type="ECO:0000256" key="5">
    <source>
        <dbReference type="ARBA" id="ARBA00022777"/>
    </source>
</evidence>
<dbReference type="Gene3D" id="3.90.650.10">
    <property type="entry name" value="PurM-like C-terminal domain"/>
    <property type="match status" value="1"/>
</dbReference>
<dbReference type="GO" id="GO:0004756">
    <property type="term" value="F:selenide, water dikinase activity"/>
    <property type="evidence" value="ECO:0007669"/>
    <property type="project" value="UniProtKB-EC"/>
</dbReference>
<evidence type="ECO:0000256" key="3">
    <source>
        <dbReference type="ARBA" id="ARBA00022679"/>
    </source>
</evidence>
<dbReference type="NCBIfam" id="TIGR03169">
    <property type="entry name" value="Nterm_to_SelD"/>
    <property type="match status" value="1"/>
</dbReference>
<organism evidence="13 14">
    <name type="scientific">Meridianimarinicoccus marinus</name>
    <dbReference type="NCBI Taxonomy" id="3231483"/>
    <lineage>
        <taxon>Bacteria</taxon>
        <taxon>Pseudomonadati</taxon>
        <taxon>Pseudomonadota</taxon>
        <taxon>Alphaproteobacteria</taxon>
        <taxon>Rhodobacterales</taxon>
        <taxon>Paracoccaceae</taxon>
        <taxon>Meridianimarinicoccus</taxon>
    </lineage>
</organism>
<feature type="domain" description="PurM-like N-terminal" evidence="10">
    <location>
        <begin position="437"/>
        <end position="546"/>
    </location>
</feature>
<evidence type="ECO:0000256" key="9">
    <source>
        <dbReference type="ARBA" id="ARBA00023266"/>
    </source>
</evidence>